<sequence>MAAADLWPAAVPLAPGRAAAPGARALAAYEDFGPQADGAELPPGLRRLCLAVDIEKYSARDNTDMIRLQRVLLRTLRAACARAGIVWDSCGRQAQGDGYLLVFEPGIDETRVVPDLLDGLASALADANAAASYPQRVRMRAGLHQGIVHEADSGYAGSAVVALFRVLDSGPVRRALAADPSTHLVAAFSDGLYQDLVSHGYNGLAATGFRRAEIHVAAKSFTGVAWIRALPAPLDQAPAPGAEG</sequence>
<reference evidence="1 2" key="2">
    <citation type="submission" date="2017-02" db="EMBL/GenBank/DDBJ databases">
        <title>Draft genome sequence of Streptomyces phaeoluteigriseus type strain DSM41896.</title>
        <authorList>
            <person name="Salih T.S."/>
            <person name="Algora Gallardo L."/>
            <person name="Melo Santos T."/>
            <person name="Filgueira Martinez S."/>
            <person name="Herron P.R."/>
        </authorList>
    </citation>
    <scope>NUCLEOTIDE SEQUENCE [LARGE SCALE GENOMIC DNA]</scope>
    <source>
        <strain evidence="1 2">DSM 41896</strain>
    </source>
</reference>
<accession>A0A1V6MY54</accession>
<dbReference type="SUPFAM" id="SSF55073">
    <property type="entry name" value="Nucleotide cyclase"/>
    <property type="match status" value="1"/>
</dbReference>
<protein>
    <recommendedName>
        <fullName evidence="3">Guanylate cyclase domain-containing protein</fullName>
    </recommendedName>
</protein>
<dbReference type="InterPro" id="IPR029787">
    <property type="entry name" value="Nucleotide_cyclase"/>
</dbReference>
<dbReference type="Proteomes" id="UP000184286">
    <property type="component" value="Unassembled WGS sequence"/>
</dbReference>
<comment type="caution">
    <text evidence="1">The sequence shown here is derived from an EMBL/GenBank/DDBJ whole genome shotgun (WGS) entry which is preliminary data.</text>
</comment>
<dbReference type="STRING" id="114686.BM536_005165"/>
<evidence type="ECO:0008006" key="3">
    <source>
        <dbReference type="Google" id="ProtNLM"/>
    </source>
</evidence>
<name>A0A1V6MY54_9ACTN</name>
<gene>
    <name evidence="1" type="ORF">BM536_005165</name>
</gene>
<organism evidence="1 2">
    <name type="scientific">Streptomyces phaeoluteigriseus</name>
    <dbReference type="NCBI Taxonomy" id="114686"/>
    <lineage>
        <taxon>Bacteria</taxon>
        <taxon>Bacillati</taxon>
        <taxon>Actinomycetota</taxon>
        <taxon>Actinomycetes</taxon>
        <taxon>Kitasatosporales</taxon>
        <taxon>Streptomycetaceae</taxon>
        <taxon>Streptomyces</taxon>
        <taxon>Streptomyces aurantiacus group</taxon>
    </lineage>
</organism>
<proteinExistence type="predicted"/>
<dbReference type="AlphaFoldDB" id="A0A1V6MY54"/>
<dbReference type="Gene3D" id="3.30.70.1230">
    <property type="entry name" value="Nucleotide cyclase"/>
    <property type="match status" value="1"/>
</dbReference>
<reference evidence="2" key="1">
    <citation type="submission" date="2016-11" db="EMBL/GenBank/DDBJ databases">
        <authorList>
            <person name="Schniete J.K."/>
            <person name="Salih T."/>
            <person name="Algora Gallardo L."/>
            <person name="Martinez Fernandez S."/>
            <person name="Herron P.R."/>
        </authorList>
    </citation>
    <scope>NUCLEOTIDE SEQUENCE [LARGE SCALE GENOMIC DNA]</scope>
    <source>
        <strain evidence="2">DSM 41896</strain>
    </source>
</reference>
<evidence type="ECO:0000313" key="2">
    <source>
        <dbReference type="Proteomes" id="UP000184286"/>
    </source>
</evidence>
<evidence type="ECO:0000313" key="1">
    <source>
        <dbReference type="EMBL" id="OQD57361.1"/>
    </source>
</evidence>
<dbReference type="EMBL" id="MPOH02000005">
    <property type="protein sequence ID" value="OQD57361.1"/>
    <property type="molecule type" value="Genomic_DNA"/>
</dbReference>